<evidence type="ECO:0000259" key="1">
    <source>
        <dbReference type="PROSITE" id="PS50090"/>
    </source>
</evidence>
<dbReference type="Gene3D" id="1.10.10.60">
    <property type="entry name" value="Homeodomain-like"/>
    <property type="match status" value="1"/>
</dbReference>
<evidence type="ECO:0000313" key="3">
    <source>
        <dbReference type="RefSeq" id="XP_013865114.1"/>
    </source>
</evidence>
<name>A0A2I4BBK3_AUSLI</name>
<dbReference type="AlphaFoldDB" id="A0A2I4BBK3"/>
<dbReference type="RefSeq" id="XP_013865115.1">
    <property type="nucleotide sequence ID" value="XM_014009661.1"/>
</dbReference>
<organism evidence="2 4">
    <name type="scientific">Austrofundulus limnaeus</name>
    <name type="common">Annual killifish</name>
    <dbReference type="NCBI Taxonomy" id="52670"/>
    <lineage>
        <taxon>Eukaryota</taxon>
        <taxon>Metazoa</taxon>
        <taxon>Chordata</taxon>
        <taxon>Craniata</taxon>
        <taxon>Vertebrata</taxon>
        <taxon>Euteleostomi</taxon>
        <taxon>Actinopterygii</taxon>
        <taxon>Neopterygii</taxon>
        <taxon>Teleostei</taxon>
        <taxon>Neoteleostei</taxon>
        <taxon>Acanthomorphata</taxon>
        <taxon>Ovalentaria</taxon>
        <taxon>Atherinomorphae</taxon>
        <taxon>Cyprinodontiformes</taxon>
        <taxon>Rivulidae</taxon>
        <taxon>Austrofundulus</taxon>
    </lineage>
</organism>
<feature type="domain" description="Myb-like" evidence="1">
    <location>
        <begin position="10"/>
        <end position="83"/>
    </location>
</feature>
<protein>
    <submittedName>
        <fullName evidence="3 4">Uncharacterized protein LOC106518387 isoform X1</fullName>
    </submittedName>
</protein>
<proteinExistence type="predicted"/>
<dbReference type="GO" id="GO:0005634">
    <property type="term" value="C:nucleus"/>
    <property type="evidence" value="ECO:0007669"/>
    <property type="project" value="TreeGrafter"/>
</dbReference>
<accession>A0A2I4BBK3</accession>
<dbReference type="KEGG" id="alim:106518387"/>
<reference evidence="3 4" key="1">
    <citation type="submission" date="2025-04" db="UniProtKB">
        <authorList>
            <consortium name="RefSeq"/>
        </authorList>
    </citation>
    <scope>IDENTIFICATION</scope>
    <source>
        <strain evidence="3 4">Quisiro</strain>
        <tissue evidence="3 4">Liver</tissue>
    </source>
</reference>
<dbReference type="InterPro" id="IPR028002">
    <property type="entry name" value="Myb_DNA-bind_5"/>
</dbReference>
<dbReference type="GeneID" id="106518387"/>
<dbReference type="RefSeq" id="XP_013865114.1">
    <property type="nucleotide sequence ID" value="XM_014009660.1"/>
</dbReference>
<evidence type="ECO:0000313" key="2">
    <source>
        <dbReference type="Proteomes" id="UP000192220"/>
    </source>
</evidence>
<dbReference type="OrthoDB" id="3066195at2759"/>
<dbReference type="Proteomes" id="UP000192220">
    <property type="component" value="Unplaced"/>
</dbReference>
<gene>
    <name evidence="3 4" type="primary">LOC106518387</name>
</gene>
<sequence length="260" mass="29666">MSLQPDEGMSSRRRRPNWTEQESLLLAQLMQERKHIIRGRYNTGVSVQDKKHAWEEIVQTVNAAFPQVQRTVSDCSKKWENLLAKAREEIKRQKKQGVTGEPLSIEQLSAVTQIAISVMNLSDMLQQDKEDSYVSEMMQTQQNSCDDENDLAINGNFPNKQEETEQTSLTEQKLTLTNVSNSLTVGFNVPHGATFTGSGEHLETPRSAPPSAQCTTLQERADLEMSVLRRQEAVLKLQQEYYTLKIRLLKRQIEESTQKD</sequence>
<dbReference type="PANTHER" id="PTHR23098">
    <property type="entry name" value="AGAP001331-PA-RELATED"/>
    <property type="match status" value="1"/>
</dbReference>
<keyword evidence="2" id="KW-1185">Reference proteome</keyword>
<dbReference type="InterPro" id="IPR001005">
    <property type="entry name" value="SANT/Myb"/>
</dbReference>
<dbReference type="PROSITE" id="PS50090">
    <property type="entry name" value="MYB_LIKE"/>
    <property type="match status" value="1"/>
</dbReference>
<evidence type="ECO:0000313" key="4">
    <source>
        <dbReference type="RefSeq" id="XP_013865115.1"/>
    </source>
</evidence>
<dbReference type="Pfam" id="PF13873">
    <property type="entry name" value="Myb_DNA-bind_5"/>
    <property type="match status" value="1"/>
</dbReference>
<dbReference type="PANTHER" id="PTHR23098:SF16">
    <property type="entry name" value="REGULATORY PROTEIN ZESTE"/>
    <property type="match status" value="1"/>
</dbReference>